<evidence type="ECO:0000313" key="1">
    <source>
        <dbReference type="EMBL" id="KAL2634893.1"/>
    </source>
</evidence>
<protein>
    <submittedName>
        <fullName evidence="1">Uncharacterized protein</fullName>
    </submittedName>
</protein>
<dbReference type="AlphaFoldDB" id="A0ABD1YVT6"/>
<comment type="caution">
    <text evidence="1">The sequence shown here is derived from an EMBL/GenBank/DDBJ whole genome shotgun (WGS) entry which is preliminary data.</text>
</comment>
<keyword evidence="2" id="KW-1185">Reference proteome</keyword>
<dbReference type="EMBL" id="JBHFFA010000003">
    <property type="protein sequence ID" value="KAL2634893.1"/>
    <property type="molecule type" value="Genomic_DNA"/>
</dbReference>
<reference evidence="1 2" key="1">
    <citation type="submission" date="2024-09" db="EMBL/GenBank/DDBJ databases">
        <title>Chromosome-scale assembly of Riccia fluitans.</title>
        <authorList>
            <person name="Paukszto L."/>
            <person name="Sawicki J."/>
            <person name="Karawczyk K."/>
            <person name="Piernik-Szablinska J."/>
            <person name="Szczecinska M."/>
            <person name="Mazdziarz M."/>
        </authorList>
    </citation>
    <scope>NUCLEOTIDE SEQUENCE [LARGE SCALE GENOMIC DNA]</scope>
    <source>
        <strain evidence="1">Rf_01</strain>
        <tissue evidence="1">Aerial parts of the thallus</tissue>
    </source>
</reference>
<sequence>MHASATSFHRPDVSPVLRLSRLANGVHFRPFLWPPRRDDSGRCVGCADVEEQADSPYMANVEIPLVPRIWTSVRGQLTDVVEQRPPFLLNAGSIVLSLLL</sequence>
<gene>
    <name evidence="1" type="ORF">R1flu_006372</name>
</gene>
<dbReference type="Proteomes" id="UP001605036">
    <property type="component" value="Unassembled WGS sequence"/>
</dbReference>
<name>A0ABD1YVT6_9MARC</name>
<accession>A0ABD1YVT6</accession>
<evidence type="ECO:0000313" key="2">
    <source>
        <dbReference type="Proteomes" id="UP001605036"/>
    </source>
</evidence>
<organism evidence="1 2">
    <name type="scientific">Riccia fluitans</name>
    <dbReference type="NCBI Taxonomy" id="41844"/>
    <lineage>
        <taxon>Eukaryota</taxon>
        <taxon>Viridiplantae</taxon>
        <taxon>Streptophyta</taxon>
        <taxon>Embryophyta</taxon>
        <taxon>Marchantiophyta</taxon>
        <taxon>Marchantiopsida</taxon>
        <taxon>Marchantiidae</taxon>
        <taxon>Marchantiales</taxon>
        <taxon>Ricciaceae</taxon>
        <taxon>Riccia</taxon>
    </lineage>
</organism>
<proteinExistence type="predicted"/>